<evidence type="ECO:0000313" key="1">
    <source>
        <dbReference type="EMBL" id="SHF85744.1"/>
    </source>
</evidence>
<sequence length="63" mass="7522">MDVIRIGFRFMWIHSWQWTYLQHYLLSRCASFPSSKKKRLASRVCFLVKNPGLIVRMIMPYGG</sequence>
<keyword evidence="2" id="KW-1185">Reference proteome</keyword>
<dbReference type="EMBL" id="FQUS01000014">
    <property type="protein sequence ID" value="SHF85744.1"/>
    <property type="molecule type" value="Genomic_DNA"/>
</dbReference>
<dbReference type="Proteomes" id="UP000184041">
    <property type="component" value="Unassembled WGS sequence"/>
</dbReference>
<organism evidence="1 2">
    <name type="scientific">Fodinibius roseus</name>
    <dbReference type="NCBI Taxonomy" id="1194090"/>
    <lineage>
        <taxon>Bacteria</taxon>
        <taxon>Pseudomonadati</taxon>
        <taxon>Balneolota</taxon>
        <taxon>Balneolia</taxon>
        <taxon>Balneolales</taxon>
        <taxon>Balneolaceae</taxon>
        <taxon>Fodinibius</taxon>
    </lineage>
</organism>
<proteinExistence type="predicted"/>
<accession>A0A1M5F2I9</accession>
<protein>
    <submittedName>
        <fullName evidence="1">Uncharacterized protein</fullName>
    </submittedName>
</protein>
<reference evidence="1 2" key="1">
    <citation type="submission" date="2016-11" db="EMBL/GenBank/DDBJ databases">
        <authorList>
            <person name="Jaros S."/>
            <person name="Januszkiewicz K."/>
            <person name="Wedrychowicz H."/>
        </authorList>
    </citation>
    <scope>NUCLEOTIDE SEQUENCE [LARGE SCALE GENOMIC DNA]</scope>
    <source>
        <strain evidence="1 2">DSM 21986</strain>
    </source>
</reference>
<gene>
    <name evidence="1" type="ORF">SAMN05443144_11442</name>
</gene>
<dbReference type="AlphaFoldDB" id="A0A1M5F2I9"/>
<name>A0A1M5F2I9_9BACT</name>
<evidence type="ECO:0000313" key="2">
    <source>
        <dbReference type="Proteomes" id="UP000184041"/>
    </source>
</evidence>